<keyword evidence="1" id="KW-1133">Transmembrane helix</keyword>
<evidence type="ECO:0000313" key="3">
    <source>
        <dbReference type="Proteomes" id="UP000035085"/>
    </source>
</evidence>
<feature type="transmembrane region" description="Helical" evidence="1">
    <location>
        <begin position="249"/>
        <end position="275"/>
    </location>
</feature>
<dbReference type="InterPro" id="IPR046188">
    <property type="entry name" value="DUF6216"/>
</dbReference>
<accession>A0ABN4FK63</accession>
<organism evidence="2 3">
    <name type="scientific">Pandoraea vervacti</name>
    <dbReference type="NCBI Taxonomy" id="656178"/>
    <lineage>
        <taxon>Bacteria</taxon>
        <taxon>Pseudomonadati</taxon>
        <taxon>Pseudomonadota</taxon>
        <taxon>Betaproteobacteria</taxon>
        <taxon>Burkholderiales</taxon>
        <taxon>Burkholderiaceae</taxon>
        <taxon>Pandoraea</taxon>
    </lineage>
</organism>
<feature type="transmembrane region" description="Helical" evidence="1">
    <location>
        <begin position="38"/>
        <end position="57"/>
    </location>
</feature>
<name>A0ABN4FK63_9BURK</name>
<feature type="transmembrane region" description="Helical" evidence="1">
    <location>
        <begin position="155"/>
        <end position="173"/>
    </location>
</feature>
<gene>
    <name evidence="2" type="ORF">UC34_00095</name>
</gene>
<reference evidence="3" key="1">
    <citation type="submission" date="2015-02" db="EMBL/GenBank/DDBJ databases">
        <title>Complete Genome Sequencing of Pandoraea vervacti NS15 sp. nov.</title>
        <authorList>
            <person name="Chan K.-G."/>
        </authorList>
    </citation>
    <scope>NUCLEOTIDE SEQUENCE [LARGE SCALE GENOMIC DNA]</scope>
    <source>
        <strain evidence="3">NS15</strain>
    </source>
</reference>
<evidence type="ECO:0000256" key="1">
    <source>
        <dbReference type="SAM" id="Phobius"/>
    </source>
</evidence>
<evidence type="ECO:0008006" key="4">
    <source>
        <dbReference type="Google" id="ProtNLM"/>
    </source>
</evidence>
<keyword evidence="3" id="KW-1185">Reference proteome</keyword>
<protein>
    <recommendedName>
        <fullName evidence="4">Transmembrane protein</fullName>
    </recommendedName>
</protein>
<sequence length="301" mass="33508">MGHPPRGCLIESPSDLNGQRVQEINNVDSLSTFVQSPLFSRLSVVLGGLIVVGLFWWRAGSIHTVLDRLWRLVAGKADVHDPVLKSLLLESRDIEKFQFIYRLKVETMVDVHKLAAWMETRGVGMARLQKIRRWVDVTSAEVVSQPPRHYVRSHCVFGCMAMLTILGISQLAASHDAYLQMRTSKVWFKTDAVTVKAPLEGWSFNLAKCQDDRTKLANLTGFNASETNAICNAFKDDRLKALVNETVKWQAWTGIVGMLIAIFVAIINILAAGAAHEALRLRKRLYPAGVGGNGSDVKRTN</sequence>
<dbReference type="EMBL" id="CP010897">
    <property type="protein sequence ID" value="AJP55817.1"/>
    <property type="molecule type" value="Genomic_DNA"/>
</dbReference>
<dbReference type="Proteomes" id="UP000035085">
    <property type="component" value="Chromosome"/>
</dbReference>
<keyword evidence="1" id="KW-0472">Membrane</keyword>
<proteinExistence type="predicted"/>
<evidence type="ECO:0000313" key="2">
    <source>
        <dbReference type="EMBL" id="AJP55817.1"/>
    </source>
</evidence>
<keyword evidence="1" id="KW-0812">Transmembrane</keyword>
<dbReference type="Pfam" id="PF19723">
    <property type="entry name" value="DUF6216"/>
    <property type="match status" value="1"/>
</dbReference>